<accession>A0A9D9NKZ5</accession>
<dbReference type="SUPFAM" id="SSF53067">
    <property type="entry name" value="Actin-like ATPase domain"/>
    <property type="match status" value="1"/>
</dbReference>
<name>A0A9D9NKZ5_9BACT</name>
<proteinExistence type="inferred from homology"/>
<dbReference type="CDD" id="cd23763">
    <property type="entry name" value="ASKHA_ATPase_ROK"/>
    <property type="match status" value="1"/>
</dbReference>
<protein>
    <submittedName>
        <fullName evidence="2">ROK family protein</fullName>
    </submittedName>
</protein>
<dbReference type="PANTHER" id="PTHR18964">
    <property type="entry name" value="ROK (REPRESSOR, ORF, KINASE) FAMILY"/>
    <property type="match status" value="1"/>
</dbReference>
<dbReference type="InterPro" id="IPR043129">
    <property type="entry name" value="ATPase_NBD"/>
</dbReference>
<dbReference type="Gene3D" id="3.30.420.40">
    <property type="match status" value="2"/>
</dbReference>
<dbReference type="Proteomes" id="UP000823771">
    <property type="component" value="Unassembled WGS sequence"/>
</dbReference>
<evidence type="ECO:0000256" key="1">
    <source>
        <dbReference type="ARBA" id="ARBA00006479"/>
    </source>
</evidence>
<reference evidence="2" key="2">
    <citation type="journal article" date="2021" name="PeerJ">
        <title>Extensive microbial diversity within the chicken gut microbiome revealed by metagenomics and culture.</title>
        <authorList>
            <person name="Gilroy R."/>
            <person name="Ravi A."/>
            <person name="Getino M."/>
            <person name="Pursley I."/>
            <person name="Horton D.L."/>
            <person name="Alikhan N.F."/>
            <person name="Baker D."/>
            <person name="Gharbi K."/>
            <person name="Hall N."/>
            <person name="Watson M."/>
            <person name="Adriaenssens E.M."/>
            <person name="Foster-Nyarko E."/>
            <person name="Jarju S."/>
            <person name="Secka A."/>
            <person name="Antonio M."/>
            <person name="Oren A."/>
            <person name="Chaudhuri R.R."/>
            <person name="La Ragione R."/>
            <person name="Hildebrand F."/>
            <person name="Pallen M.J."/>
        </authorList>
    </citation>
    <scope>NUCLEOTIDE SEQUENCE</scope>
    <source>
        <strain evidence="2">2478</strain>
    </source>
</reference>
<comment type="similarity">
    <text evidence="1">Belongs to the ROK (NagC/XylR) family.</text>
</comment>
<dbReference type="AlphaFoldDB" id="A0A9D9NKZ5"/>
<evidence type="ECO:0000313" key="2">
    <source>
        <dbReference type="EMBL" id="MBO8477331.1"/>
    </source>
</evidence>
<organism evidence="2 3">
    <name type="scientific">Candidatus Cryptobacteroides excrementipullorum</name>
    <dbReference type="NCBI Taxonomy" id="2840761"/>
    <lineage>
        <taxon>Bacteria</taxon>
        <taxon>Pseudomonadati</taxon>
        <taxon>Bacteroidota</taxon>
        <taxon>Bacteroidia</taxon>
        <taxon>Bacteroidales</taxon>
        <taxon>Candidatus Cryptobacteroides</taxon>
    </lineage>
</organism>
<comment type="caution">
    <text evidence="2">The sequence shown here is derived from an EMBL/GenBank/DDBJ whole genome shotgun (WGS) entry which is preliminary data.</text>
</comment>
<dbReference type="InterPro" id="IPR000600">
    <property type="entry name" value="ROK"/>
</dbReference>
<sequence length="301" mass="31362">MESNVKARYAVGVDVGGSHSCSAVVDLGTGDIIGTPCVSPLDSGAGALTVSTALADNIMQAVSGSGVPSVEGVGLAFPGPFDYRHGISLIQGVGKYNRIYGLDVDMTLRSMLRSHGMDTFRFVNDASAFALGESMAGAAKGAGRVVAMTLGTGVGSGFVADNRLVESGDTVPAHGWVYHLPFDGGIVDEAFSTRWVCRRYMELSGESVSGAKEVADLCAEGRREAVALFEEYGRRLARFAAPVLERFGADMLVLGGNISRAYHLFGPYFEEGLSAAGCRTAVRTSSLMDRAALVGAASLLA</sequence>
<evidence type="ECO:0000313" key="3">
    <source>
        <dbReference type="Proteomes" id="UP000823771"/>
    </source>
</evidence>
<reference evidence="2" key="1">
    <citation type="submission" date="2020-10" db="EMBL/GenBank/DDBJ databases">
        <authorList>
            <person name="Gilroy R."/>
        </authorList>
    </citation>
    <scope>NUCLEOTIDE SEQUENCE</scope>
    <source>
        <strain evidence="2">2478</strain>
    </source>
</reference>
<dbReference type="Pfam" id="PF00480">
    <property type="entry name" value="ROK"/>
    <property type="match status" value="1"/>
</dbReference>
<dbReference type="EMBL" id="JADILZ010000004">
    <property type="protein sequence ID" value="MBO8477331.1"/>
    <property type="molecule type" value="Genomic_DNA"/>
</dbReference>
<gene>
    <name evidence="2" type="ORF">IAB80_00265</name>
</gene>
<dbReference type="PANTHER" id="PTHR18964:SF149">
    <property type="entry name" value="BIFUNCTIONAL UDP-N-ACETYLGLUCOSAMINE 2-EPIMERASE_N-ACETYLMANNOSAMINE KINASE"/>
    <property type="match status" value="1"/>
</dbReference>